<evidence type="ECO:0000256" key="7">
    <source>
        <dbReference type="ARBA" id="ARBA00022723"/>
    </source>
</evidence>
<proteinExistence type="inferred from homology"/>
<comment type="function">
    <text evidence="2">May be involved in the metabolism of insect hormones and in the breakdown of synthetic insecticides.</text>
</comment>
<evidence type="ECO:0000256" key="8">
    <source>
        <dbReference type="ARBA" id="ARBA00022824"/>
    </source>
</evidence>
<evidence type="ECO:0000256" key="9">
    <source>
        <dbReference type="ARBA" id="ARBA00022848"/>
    </source>
</evidence>
<evidence type="ECO:0000256" key="13">
    <source>
        <dbReference type="ARBA" id="ARBA00023136"/>
    </source>
</evidence>
<dbReference type="GO" id="GO:0020037">
    <property type="term" value="F:heme binding"/>
    <property type="evidence" value="ECO:0007669"/>
    <property type="project" value="InterPro"/>
</dbReference>
<comment type="caution">
    <text evidence="14">The sequence shown here is derived from an EMBL/GenBank/DDBJ whole genome shotgun (WGS) entry which is preliminary data.</text>
</comment>
<dbReference type="Proteomes" id="UP001162162">
    <property type="component" value="Unassembled WGS sequence"/>
</dbReference>
<evidence type="ECO:0000256" key="6">
    <source>
        <dbReference type="ARBA" id="ARBA00022617"/>
    </source>
</evidence>
<keyword evidence="12" id="KW-0503">Monooxygenase</keyword>
<dbReference type="PANTHER" id="PTHR24291">
    <property type="entry name" value="CYTOCHROME P450 FAMILY 4"/>
    <property type="match status" value="1"/>
</dbReference>
<sequence length="335" mass="38425">IILATFFKKLRKWGQDYYPVYNLTAAMFPSGNICGPEDFELVASTIRNIEKGPIYKFMDLWLGEGLLTSTDAKWQSRRKILTPAFHFKILQQFVTIFNKETTNLVNALKEECHKPYINLVPYISQFTLCSIKETSMGSSLNLKNEEDKTYFAAIHEIGKLLYFRIVRPWFYFTYPYYLSPTGFKEKSLVKTLHKFTNSVIREKSKNFKKLEVTANEEFNYEQRKKLAMLDLLLNAKMDGLIDNKGIQDEVNTFMFEVDEAADACGRSVANFLIGALKSDTASESHPNLPWEPCLNTVVCRDLALFSAFPKGNSQRDLGHVTLLPNQLVHLFQSSG</sequence>
<keyword evidence="10" id="KW-0560">Oxidoreductase</keyword>
<evidence type="ECO:0000256" key="12">
    <source>
        <dbReference type="ARBA" id="ARBA00023033"/>
    </source>
</evidence>
<keyword evidence="11" id="KW-0408">Iron</keyword>
<protein>
    <recommendedName>
        <fullName evidence="16">Cytochrome P450</fullName>
    </recommendedName>
</protein>
<evidence type="ECO:0000313" key="14">
    <source>
        <dbReference type="EMBL" id="KAJ8944498.1"/>
    </source>
</evidence>
<dbReference type="GO" id="GO:0004497">
    <property type="term" value="F:monooxygenase activity"/>
    <property type="evidence" value="ECO:0007669"/>
    <property type="project" value="UniProtKB-KW"/>
</dbReference>
<evidence type="ECO:0000256" key="1">
    <source>
        <dbReference type="ARBA" id="ARBA00001971"/>
    </source>
</evidence>
<dbReference type="InterPro" id="IPR050196">
    <property type="entry name" value="Cytochrome_P450_Monoox"/>
</dbReference>
<comment type="similarity">
    <text evidence="5">Belongs to the cytochrome P450 family.</text>
</comment>
<evidence type="ECO:0000256" key="4">
    <source>
        <dbReference type="ARBA" id="ARBA00004406"/>
    </source>
</evidence>
<dbReference type="SUPFAM" id="SSF48264">
    <property type="entry name" value="Cytochrome P450"/>
    <property type="match status" value="1"/>
</dbReference>
<dbReference type="InterPro" id="IPR001128">
    <property type="entry name" value="Cyt_P450"/>
</dbReference>
<organism evidence="14 15">
    <name type="scientific">Aromia moschata</name>
    <dbReference type="NCBI Taxonomy" id="1265417"/>
    <lineage>
        <taxon>Eukaryota</taxon>
        <taxon>Metazoa</taxon>
        <taxon>Ecdysozoa</taxon>
        <taxon>Arthropoda</taxon>
        <taxon>Hexapoda</taxon>
        <taxon>Insecta</taxon>
        <taxon>Pterygota</taxon>
        <taxon>Neoptera</taxon>
        <taxon>Endopterygota</taxon>
        <taxon>Coleoptera</taxon>
        <taxon>Polyphaga</taxon>
        <taxon>Cucujiformia</taxon>
        <taxon>Chrysomeloidea</taxon>
        <taxon>Cerambycidae</taxon>
        <taxon>Cerambycinae</taxon>
        <taxon>Callichromatini</taxon>
        <taxon>Aromia</taxon>
    </lineage>
</organism>
<keyword evidence="8" id="KW-0256">Endoplasmic reticulum</keyword>
<evidence type="ECO:0000256" key="2">
    <source>
        <dbReference type="ARBA" id="ARBA00003690"/>
    </source>
</evidence>
<dbReference type="InterPro" id="IPR036396">
    <property type="entry name" value="Cyt_P450_sf"/>
</dbReference>
<dbReference type="Gene3D" id="1.10.630.10">
    <property type="entry name" value="Cytochrome P450"/>
    <property type="match status" value="1"/>
</dbReference>
<gene>
    <name evidence="14" type="ORF">NQ318_011756</name>
</gene>
<keyword evidence="7" id="KW-0479">Metal-binding</keyword>
<evidence type="ECO:0008006" key="16">
    <source>
        <dbReference type="Google" id="ProtNLM"/>
    </source>
</evidence>
<comment type="cofactor">
    <cofactor evidence="1">
        <name>heme</name>
        <dbReference type="ChEBI" id="CHEBI:30413"/>
    </cofactor>
</comment>
<name>A0AAV8Y0R0_9CUCU</name>
<feature type="non-terminal residue" evidence="14">
    <location>
        <position position="1"/>
    </location>
</feature>
<evidence type="ECO:0000256" key="5">
    <source>
        <dbReference type="ARBA" id="ARBA00010617"/>
    </source>
</evidence>
<dbReference type="GO" id="GO:0005789">
    <property type="term" value="C:endoplasmic reticulum membrane"/>
    <property type="evidence" value="ECO:0007669"/>
    <property type="project" value="UniProtKB-SubCell"/>
</dbReference>
<evidence type="ECO:0000256" key="3">
    <source>
        <dbReference type="ARBA" id="ARBA00004174"/>
    </source>
</evidence>
<dbReference type="GO" id="GO:0016705">
    <property type="term" value="F:oxidoreductase activity, acting on paired donors, with incorporation or reduction of molecular oxygen"/>
    <property type="evidence" value="ECO:0007669"/>
    <property type="project" value="InterPro"/>
</dbReference>
<keyword evidence="9" id="KW-0492">Microsome</keyword>
<evidence type="ECO:0000256" key="10">
    <source>
        <dbReference type="ARBA" id="ARBA00023002"/>
    </source>
</evidence>
<dbReference type="Pfam" id="PF00067">
    <property type="entry name" value="p450"/>
    <property type="match status" value="1"/>
</dbReference>
<evidence type="ECO:0000256" key="11">
    <source>
        <dbReference type="ARBA" id="ARBA00023004"/>
    </source>
</evidence>
<keyword evidence="15" id="KW-1185">Reference proteome</keyword>
<evidence type="ECO:0000313" key="15">
    <source>
        <dbReference type="Proteomes" id="UP001162162"/>
    </source>
</evidence>
<keyword evidence="6" id="KW-0349">Heme</keyword>
<accession>A0AAV8Y0R0</accession>
<dbReference type="GO" id="GO:0005506">
    <property type="term" value="F:iron ion binding"/>
    <property type="evidence" value="ECO:0007669"/>
    <property type="project" value="InterPro"/>
</dbReference>
<comment type="subcellular location">
    <subcellularLocation>
        <location evidence="4">Endoplasmic reticulum membrane</location>
        <topology evidence="4">Peripheral membrane protein</topology>
    </subcellularLocation>
    <subcellularLocation>
        <location evidence="3">Microsome membrane</location>
        <topology evidence="3">Peripheral membrane protein</topology>
    </subcellularLocation>
</comment>
<dbReference type="PANTHER" id="PTHR24291:SF189">
    <property type="entry name" value="CYTOCHROME P450 4C3-RELATED"/>
    <property type="match status" value="1"/>
</dbReference>
<dbReference type="EMBL" id="JAPWTK010000250">
    <property type="protein sequence ID" value="KAJ8944498.1"/>
    <property type="molecule type" value="Genomic_DNA"/>
</dbReference>
<keyword evidence="13" id="KW-0472">Membrane</keyword>
<dbReference type="AlphaFoldDB" id="A0AAV8Y0R0"/>
<reference evidence="14" key="1">
    <citation type="journal article" date="2023" name="Insect Mol. Biol.">
        <title>Genome sequencing provides insights into the evolution of gene families encoding plant cell wall-degrading enzymes in longhorned beetles.</title>
        <authorList>
            <person name="Shin N.R."/>
            <person name="Okamura Y."/>
            <person name="Kirsch R."/>
            <person name="Pauchet Y."/>
        </authorList>
    </citation>
    <scope>NUCLEOTIDE SEQUENCE</scope>
    <source>
        <strain evidence="14">AMC_N1</strain>
    </source>
</reference>